<dbReference type="AlphaFoldDB" id="A0A931CLH9"/>
<feature type="compositionally biased region" description="Polar residues" evidence="1">
    <location>
        <begin position="1010"/>
        <end position="1020"/>
    </location>
</feature>
<feature type="transmembrane region" description="Helical" evidence="2">
    <location>
        <begin position="187"/>
        <end position="206"/>
    </location>
</feature>
<evidence type="ECO:0000256" key="3">
    <source>
        <dbReference type="SAM" id="SignalP"/>
    </source>
</evidence>
<feature type="transmembrane region" description="Helical" evidence="2">
    <location>
        <begin position="154"/>
        <end position="175"/>
    </location>
</feature>
<dbReference type="EMBL" id="JADNYM010000005">
    <property type="protein sequence ID" value="MBG0738675.1"/>
    <property type="molecule type" value="Genomic_DNA"/>
</dbReference>
<feature type="compositionally biased region" description="Polar residues" evidence="1">
    <location>
        <begin position="969"/>
        <end position="985"/>
    </location>
</feature>
<feature type="chain" id="PRO_5038993733" description="TrbL/VirB6 plasmid conjugal transfer protein" evidence="3">
    <location>
        <begin position="30"/>
        <end position="1020"/>
    </location>
</feature>
<protein>
    <recommendedName>
        <fullName evidence="6">TrbL/VirB6 plasmid conjugal transfer protein</fullName>
    </recommendedName>
</protein>
<feature type="transmembrane region" description="Helical" evidence="2">
    <location>
        <begin position="570"/>
        <end position="593"/>
    </location>
</feature>
<feature type="compositionally biased region" description="Polar residues" evidence="1">
    <location>
        <begin position="740"/>
        <end position="784"/>
    </location>
</feature>
<accession>A0A931CLH9</accession>
<comment type="caution">
    <text evidence="4">The sequence shown here is derived from an EMBL/GenBank/DDBJ whole genome shotgun (WGS) entry which is preliminary data.</text>
</comment>
<feature type="transmembrane region" description="Helical" evidence="2">
    <location>
        <begin position="613"/>
        <end position="634"/>
    </location>
</feature>
<evidence type="ECO:0000256" key="1">
    <source>
        <dbReference type="SAM" id="MobiDB-lite"/>
    </source>
</evidence>
<feature type="region of interest" description="Disordered" evidence="1">
    <location>
        <begin position="729"/>
        <end position="787"/>
    </location>
</feature>
<dbReference type="Proteomes" id="UP000655366">
    <property type="component" value="Unassembled WGS sequence"/>
</dbReference>
<evidence type="ECO:0008006" key="6">
    <source>
        <dbReference type="Google" id="ProtNLM"/>
    </source>
</evidence>
<keyword evidence="2" id="KW-1133">Transmembrane helix</keyword>
<feature type="region of interest" description="Disordered" evidence="1">
    <location>
        <begin position="949"/>
        <end position="1020"/>
    </location>
</feature>
<evidence type="ECO:0000313" key="5">
    <source>
        <dbReference type="Proteomes" id="UP000655366"/>
    </source>
</evidence>
<organism evidence="4 5">
    <name type="scientific">Arthrobacter terrae</name>
    <dbReference type="NCBI Taxonomy" id="2935737"/>
    <lineage>
        <taxon>Bacteria</taxon>
        <taxon>Bacillati</taxon>
        <taxon>Actinomycetota</taxon>
        <taxon>Actinomycetes</taxon>
        <taxon>Micrococcales</taxon>
        <taxon>Micrococcaceae</taxon>
        <taxon>Arthrobacter</taxon>
    </lineage>
</organism>
<feature type="compositionally biased region" description="Low complexity" evidence="1">
    <location>
        <begin position="685"/>
        <end position="696"/>
    </location>
</feature>
<keyword evidence="2" id="KW-0812">Transmembrane</keyword>
<dbReference type="RefSeq" id="WP_196395627.1">
    <property type="nucleotide sequence ID" value="NZ_JADNYM010000005.1"/>
</dbReference>
<sequence>MKKSLFPRLIGTLIVMATLVLGYAPAASAAAPSFERASVAVSAPAKIVDGSPSISTNACGTSSDSSGKYASTSPLLPVNRWADATANLHSRLDNTMFSDTATLLQRHALIAGGMSTGNFMWSLGTGLSSFAINFCMLDSMGGAADKVGATVGSAVLGSGLLAGIVVISIAILLFQARRRGGAAWKTIVAKGAIVGLLALMVGGAMASTGGGADGSTASYKPGLMSPGWIVTTLNKTVSSLASAPAAALAMPTTPTGIYDTANPLGCSNYIQSLKAGYQSTYGTGADKLSSGVPMIMSTLWEGTGLKTWRTAQFGTSGLDDNTYCHLLDWNSGVPVMGDEATDAGGAGASSVRGTMTRFWGDNGYKVSNYFSQAWQPTDTVSRDRSMIGWSTCRLNDMHANPGDAGSWTIQANFADGDKDHKVSQDDCRTWFMEGGDVPGAMNWPSSTGDVQKRIPSDLKLRDYILTLHGNYNFQGMTSVFAYNLSALAMLGVFGAIAIAIIVAKVAMVIMIITAFFLVIMCLLPSAGTDKLSSFVKMLLGMNIFVFGIQMIFALVAVLSKMLQDMGATFLGGDGSLVSTFWTGLSPLMAVYLLHMMFTKVMKVPSPFKLSAGLAWGASTAAVGGAAAAGVGSLLDGQARRHGAKAMGAAKRASGRGLNSAMSAASGGRLGKGVPSSRRGSAAPVGAGNRGALPAAGGLPGGLGGKGRRGGVSLGGAFGAGAAGGAAVGAAKPRKGEVTENIDSTTDEQATVEQPTTDEQATEQGTVEQSTAEQVTSAQPATGRTTAGMVNAEQVRRGYADGKLDHVDLINSNVANSRLASGRMSATDRKAMRSGAADERVEARKFEKQRRVELGLAPLPTTMREKAMASVANSWSAAGQQFRERPVRTVAKYGAGAIAGGALLALTTPALAVVPVAAGAWAAKKAIGAGVNNLPKTRRAMDDARTETYREAMRHQMKQKAPKEPRAPKISTSQNGSEDMTGQSAGTPPAPRATQKEARPDSGAVDGASSAVPTTAQLPIV</sequence>
<evidence type="ECO:0000313" key="4">
    <source>
        <dbReference type="EMBL" id="MBG0738675.1"/>
    </source>
</evidence>
<feature type="transmembrane region" description="Helical" evidence="2">
    <location>
        <begin position="538"/>
        <end position="558"/>
    </location>
</feature>
<feature type="transmembrane region" description="Helical" evidence="2">
    <location>
        <begin position="480"/>
        <end position="501"/>
    </location>
</feature>
<evidence type="ECO:0000256" key="2">
    <source>
        <dbReference type="SAM" id="Phobius"/>
    </source>
</evidence>
<feature type="region of interest" description="Disordered" evidence="1">
    <location>
        <begin position="657"/>
        <end position="699"/>
    </location>
</feature>
<reference evidence="4 5" key="1">
    <citation type="submission" date="2020-11" db="EMBL/GenBank/DDBJ databases">
        <title>Arthrobacter antarcticus sp. nov., isolated from Antarctic Soil.</title>
        <authorList>
            <person name="Li J."/>
        </authorList>
    </citation>
    <scope>NUCLEOTIDE SEQUENCE [LARGE SCALE GENOMIC DNA]</scope>
    <source>
        <strain evidence="4 5">Z1-20</strain>
    </source>
</reference>
<proteinExistence type="predicted"/>
<feature type="signal peptide" evidence="3">
    <location>
        <begin position="1"/>
        <end position="29"/>
    </location>
</feature>
<feature type="transmembrane region" description="Helical" evidence="2">
    <location>
        <begin position="508"/>
        <end position="526"/>
    </location>
</feature>
<name>A0A931CLH9_9MICC</name>
<keyword evidence="2" id="KW-0472">Membrane</keyword>
<gene>
    <name evidence="4" type="ORF">IV500_04470</name>
</gene>
<keyword evidence="3" id="KW-0732">Signal</keyword>
<keyword evidence="5" id="KW-1185">Reference proteome</keyword>